<name>A0A941AK63_9ACTN</name>
<keyword evidence="1" id="KW-0732">Signal</keyword>
<comment type="caution">
    <text evidence="2">The sequence shown here is derived from an EMBL/GenBank/DDBJ whole genome shotgun (WGS) entry which is preliminary data.</text>
</comment>
<accession>A0A941AK63</accession>
<evidence type="ECO:0000313" key="2">
    <source>
        <dbReference type="EMBL" id="MBP2705762.1"/>
    </source>
</evidence>
<reference evidence="2" key="1">
    <citation type="submission" date="2021-02" db="EMBL/GenBank/DDBJ databases">
        <title>Draft genome sequence of Microbispora sp. RL4-1S isolated from rice leaves in Thailand.</title>
        <authorList>
            <person name="Muangham S."/>
            <person name="Duangmal K."/>
        </authorList>
    </citation>
    <scope>NUCLEOTIDE SEQUENCE</scope>
    <source>
        <strain evidence="2">RL4-1S</strain>
    </source>
</reference>
<sequence>MKLSKGIAPVLIACAAAGWMAIGAAPAQAAPASGTTAVHHPDHVYQPAFTGPDGYVPAWWAPRHRYVHRFVPVQRYPSYRHVRWIHGRYYYRTPTGWHCLHNWHRR</sequence>
<feature type="chain" id="PRO_5036784653" evidence="1">
    <location>
        <begin position="30"/>
        <end position="106"/>
    </location>
</feature>
<dbReference type="EMBL" id="JAFCNB010000009">
    <property type="protein sequence ID" value="MBP2705762.1"/>
    <property type="molecule type" value="Genomic_DNA"/>
</dbReference>
<gene>
    <name evidence="2" type="ORF">JOL79_18255</name>
</gene>
<organism evidence="2 3">
    <name type="scientific">Microbispora oryzae</name>
    <dbReference type="NCBI Taxonomy" id="2806554"/>
    <lineage>
        <taxon>Bacteria</taxon>
        <taxon>Bacillati</taxon>
        <taxon>Actinomycetota</taxon>
        <taxon>Actinomycetes</taxon>
        <taxon>Streptosporangiales</taxon>
        <taxon>Streptosporangiaceae</taxon>
        <taxon>Microbispora</taxon>
    </lineage>
</organism>
<dbReference type="Proteomes" id="UP000674234">
    <property type="component" value="Unassembled WGS sequence"/>
</dbReference>
<evidence type="ECO:0000256" key="1">
    <source>
        <dbReference type="SAM" id="SignalP"/>
    </source>
</evidence>
<dbReference type="RefSeq" id="WP_210157036.1">
    <property type="nucleotide sequence ID" value="NZ_JAFCNB010000009.1"/>
</dbReference>
<dbReference type="AlphaFoldDB" id="A0A941AK63"/>
<protein>
    <submittedName>
        <fullName evidence="2">Uncharacterized protein</fullName>
    </submittedName>
</protein>
<evidence type="ECO:0000313" key="3">
    <source>
        <dbReference type="Proteomes" id="UP000674234"/>
    </source>
</evidence>
<proteinExistence type="predicted"/>
<feature type="signal peptide" evidence="1">
    <location>
        <begin position="1"/>
        <end position="29"/>
    </location>
</feature>
<keyword evidence="3" id="KW-1185">Reference proteome</keyword>